<dbReference type="PANTHER" id="PTHR30213:SF1">
    <property type="entry name" value="INNER MEMBRANE PROTEIN YHJD"/>
    <property type="match status" value="1"/>
</dbReference>
<feature type="compositionally biased region" description="Polar residues" evidence="6">
    <location>
        <begin position="363"/>
        <end position="375"/>
    </location>
</feature>
<proteinExistence type="predicted"/>
<evidence type="ECO:0000256" key="6">
    <source>
        <dbReference type="SAM" id="MobiDB-lite"/>
    </source>
</evidence>
<evidence type="ECO:0000256" key="3">
    <source>
        <dbReference type="ARBA" id="ARBA00022692"/>
    </source>
</evidence>
<protein>
    <submittedName>
        <fullName evidence="8">Uncharacterized protein</fullName>
    </submittedName>
</protein>
<dbReference type="eggNOG" id="COG1295">
    <property type="taxonomic scope" value="Bacteria"/>
</dbReference>
<dbReference type="AlphaFoldDB" id="K6WSF1"/>
<evidence type="ECO:0000313" key="9">
    <source>
        <dbReference type="Proteomes" id="UP000008366"/>
    </source>
</evidence>
<feature type="region of interest" description="Disordered" evidence="6">
    <location>
        <begin position="335"/>
        <end position="375"/>
    </location>
</feature>
<dbReference type="OrthoDB" id="5143175at2"/>
<organism evidence="8 9">
    <name type="scientific">Kineosphaera limosa NBRC 100340</name>
    <dbReference type="NCBI Taxonomy" id="1184609"/>
    <lineage>
        <taxon>Bacteria</taxon>
        <taxon>Bacillati</taxon>
        <taxon>Actinomycetota</taxon>
        <taxon>Actinomycetes</taxon>
        <taxon>Micrococcales</taxon>
        <taxon>Dermatophilaceae</taxon>
        <taxon>Kineosphaera</taxon>
    </lineage>
</organism>
<dbReference type="GO" id="GO:0005886">
    <property type="term" value="C:plasma membrane"/>
    <property type="evidence" value="ECO:0007669"/>
    <property type="project" value="UniProtKB-SubCell"/>
</dbReference>
<dbReference type="RefSeq" id="WP_006593303.1">
    <property type="nucleotide sequence ID" value="NZ_BAHD01000048.1"/>
</dbReference>
<accession>K6WSF1</accession>
<dbReference type="Pfam" id="PF03631">
    <property type="entry name" value="Virul_fac_BrkB"/>
    <property type="match status" value="1"/>
</dbReference>
<evidence type="ECO:0000256" key="2">
    <source>
        <dbReference type="ARBA" id="ARBA00022475"/>
    </source>
</evidence>
<feature type="transmembrane region" description="Helical" evidence="7">
    <location>
        <begin position="155"/>
        <end position="178"/>
    </location>
</feature>
<feature type="transmembrane region" description="Helical" evidence="7">
    <location>
        <begin position="36"/>
        <end position="69"/>
    </location>
</feature>
<dbReference type="EMBL" id="BAHD01000048">
    <property type="protein sequence ID" value="GAB96771.1"/>
    <property type="molecule type" value="Genomic_DNA"/>
</dbReference>
<keyword evidence="5 7" id="KW-0472">Membrane</keyword>
<name>K6WSF1_9MICO</name>
<keyword evidence="4 7" id="KW-1133">Transmembrane helix</keyword>
<comment type="caution">
    <text evidence="8">The sequence shown here is derived from an EMBL/GenBank/DDBJ whole genome shotgun (WGS) entry which is preliminary data.</text>
</comment>
<feature type="compositionally biased region" description="Gly residues" evidence="6">
    <location>
        <begin position="348"/>
        <end position="358"/>
    </location>
</feature>
<gene>
    <name evidence="8" type="ORF">KILIM_048_00090</name>
</gene>
<evidence type="ECO:0000256" key="5">
    <source>
        <dbReference type="ARBA" id="ARBA00023136"/>
    </source>
</evidence>
<sequence length="375" mass="39394">MTSRTAIAEAVRERWYDVLDVGRQPRIVRACLRFAVCWGGLSAGGVTFAAMVSLTAGLTVLVSLARAFLGDRPELMHLFIENVNSVVPGIIDDGTNGGLIPAYLLIRHPGLSLTTLISGIIVFAAAATMMTGLRRTVRQMFGLGGAPLRFVRGKALDMVGFLALSVTILVSSSLVSGVTFLSERVLDWLGLGQTLTGALLGVGAVLLAGVLDAVLVALIFRFTALVRVPWKDLRQGMILGALGLGVLRLGGTSLIGLSDNPLLASAAAIGTILVWMNLAVRWLLFVAAWTANPPAAHVPVHPDTVHADETPNYVTLSAPHTLDWPHHQVTGALIPAPDPRFHRNTNGNGTGKGTGQGTGTPPAESSTSAGRDSED</sequence>
<feature type="transmembrane region" description="Helical" evidence="7">
    <location>
        <begin position="111"/>
        <end position="134"/>
    </location>
</feature>
<feature type="transmembrane region" description="Helical" evidence="7">
    <location>
        <begin position="198"/>
        <end position="224"/>
    </location>
</feature>
<keyword evidence="3 7" id="KW-0812">Transmembrane</keyword>
<feature type="transmembrane region" description="Helical" evidence="7">
    <location>
        <begin position="236"/>
        <end position="256"/>
    </location>
</feature>
<feature type="transmembrane region" description="Helical" evidence="7">
    <location>
        <begin position="262"/>
        <end position="284"/>
    </location>
</feature>
<dbReference type="InterPro" id="IPR017039">
    <property type="entry name" value="Virul_fac_BrkB"/>
</dbReference>
<evidence type="ECO:0000256" key="7">
    <source>
        <dbReference type="SAM" id="Phobius"/>
    </source>
</evidence>
<evidence type="ECO:0000313" key="8">
    <source>
        <dbReference type="EMBL" id="GAB96771.1"/>
    </source>
</evidence>
<keyword evidence="2" id="KW-1003">Cell membrane</keyword>
<reference evidence="8 9" key="1">
    <citation type="submission" date="2012-08" db="EMBL/GenBank/DDBJ databases">
        <title>Whole genome shotgun sequence of Kineosphaera limosa NBRC 100340.</title>
        <authorList>
            <person name="Yoshida I."/>
            <person name="Isaki S."/>
            <person name="Hosoyama A."/>
            <person name="Tsuchikane K."/>
            <person name="Katsumata H."/>
            <person name="Ando Y."/>
            <person name="Ohji S."/>
            <person name="Hamada M."/>
            <person name="Tamura T."/>
            <person name="Yamazoe A."/>
            <person name="Yamazaki S."/>
            <person name="Fujita N."/>
        </authorList>
    </citation>
    <scope>NUCLEOTIDE SEQUENCE [LARGE SCALE GENOMIC DNA]</scope>
    <source>
        <strain evidence="8 9">NBRC 100340</strain>
    </source>
</reference>
<evidence type="ECO:0000256" key="4">
    <source>
        <dbReference type="ARBA" id="ARBA00022989"/>
    </source>
</evidence>
<dbReference type="STRING" id="1184609.KILIM_048_00090"/>
<keyword evidence="9" id="KW-1185">Reference proteome</keyword>
<comment type="subcellular location">
    <subcellularLocation>
        <location evidence="1">Cell membrane</location>
        <topology evidence="1">Multi-pass membrane protein</topology>
    </subcellularLocation>
</comment>
<dbReference type="Proteomes" id="UP000008366">
    <property type="component" value="Unassembled WGS sequence"/>
</dbReference>
<evidence type="ECO:0000256" key="1">
    <source>
        <dbReference type="ARBA" id="ARBA00004651"/>
    </source>
</evidence>
<dbReference type="PANTHER" id="PTHR30213">
    <property type="entry name" value="INNER MEMBRANE PROTEIN YHJD"/>
    <property type="match status" value="1"/>
</dbReference>